<evidence type="ECO:0000313" key="3">
    <source>
        <dbReference type="EMBL" id="PHU34858.1"/>
    </source>
</evidence>
<dbReference type="Gene3D" id="3.30.70.270">
    <property type="match status" value="1"/>
</dbReference>
<dbReference type="EMBL" id="PDYF01000011">
    <property type="protein sequence ID" value="PHU34858.1"/>
    <property type="molecule type" value="Genomic_DNA"/>
</dbReference>
<evidence type="ECO:0000259" key="2">
    <source>
        <dbReference type="PROSITE" id="PS50887"/>
    </source>
</evidence>
<dbReference type="GO" id="GO:0052621">
    <property type="term" value="F:diguanylate cyclase activity"/>
    <property type="evidence" value="ECO:0007669"/>
    <property type="project" value="TreeGrafter"/>
</dbReference>
<dbReference type="GO" id="GO:0005886">
    <property type="term" value="C:plasma membrane"/>
    <property type="evidence" value="ECO:0007669"/>
    <property type="project" value="TreeGrafter"/>
</dbReference>
<dbReference type="PROSITE" id="PS50887">
    <property type="entry name" value="GGDEF"/>
    <property type="match status" value="1"/>
</dbReference>
<dbReference type="GO" id="GO:1902201">
    <property type="term" value="P:negative regulation of bacterial-type flagellum-dependent cell motility"/>
    <property type="evidence" value="ECO:0007669"/>
    <property type="project" value="TreeGrafter"/>
</dbReference>
<dbReference type="AlphaFoldDB" id="A0A2G3DV03"/>
<proteinExistence type="predicted"/>
<dbReference type="InterPro" id="IPR043128">
    <property type="entry name" value="Rev_trsase/Diguanyl_cyclase"/>
</dbReference>
<dbReference type="SMART" id="SM00267">
    <property type="entry name" value="GGDEF"/>
    <property type="match status" value="1"/>
</dbReference>
<comment type="caution">
    <text evidence="3">The sequence shown here is derived from an EMBL/GenBank/DDBJ whole genome shotgun (WGS) entry which is preliminary data.</text>
</comment>
<dbReference type="FunFam" id="3.30.70.270:FF:000001">
    <property type="entry name" value="Diguanylate cyclase domain protein"/>
    <property type="match status" value="1"/>
</dbReference>
<dbReference type="CDD" id="cd01949">
    <property type="entry name" value="GGDEF"/>
    <property type="match status" value="1"/>
</dbReference>
<dbReference type="Proteomes" id="UP000225889">
    <property type="component" value="Unassembled WGS sequence"/>
</dbReference>
<reference evidence="3 4" key="2">
    <citation type="submission" date="2017-10" db="EMBL/GenBank/DDBJ databases">
        <authorList>
            <person name="Banno H."/>
            <person name="Chua N.-H."/>
        </authorList>
    </citation>
    <scope>NUCLEOTIDE SEQUENCE [LARGE SCALE GENOMIC DNA]</scope>
    <source>
        <strain evidence="3 4">JK626</strain>
    </source>
</reference>
<name>A0A2G3DV03_9FIRM</name>
<dbReference type="RefSeq" id="WP_099391761.1">
    <property type="nucleotide sequence ID" value="NZ_PDYF01000011.1"/>
</dbReference>
<dbReference type="GO" id="GO:0043709">
    <property type="term" value="P:cell adhesion involved in single-species biofilm formation"/>
    <property type="evidence" value="ECO:0007669"/>
    <property type="project" value="TreeGrafter"/>
</dbReference>
<sequence>MKNTKKPQNINKFYIVEMKFRGYNIRTMITKKIAKEELLDFYQSKFDYYKVVSAYCAVIIAFSEISYFFTDCQLYGRFSWETLIPRLSVLLPLALFLLLYRKVKSYKAGVLLYYLIPHAAMWATIWSVYHLENRDFVREGFIIMHFAFLTIGLAMPVMYHTIIHGFIFFNILVSNLFNHYEHLDMMLTLAIPIYIGVILLQIILENTYADHYLIKKSLELNSITDELTGVYNRFKINEIVDPETHKFYTDESIYIAMLDIDYFKKVNDNYGHEAGDIILKYVGSRLETHVQNQDYVIRWGGEEFVLLLVDCDASRVAKVTEEIRQDISSGENSVCPLTISIGYSKYKADENYHSCLDRADKALYYAKKHGRNQVVDYTNI</sequence>
<dbReference type="NCBIfam" id="TIGR00254">
    <property type="entry name" value="GGDEF"/>
    <property type="match status" value="1"/>
</dbReference>
<gene>
    <name evidence="3" type="ORF">CSX01_05840</name>
</gene>
<feature type="transmembrane region" description="Helical" evidence="1">
    <location>
        <begin position="111"/>
        <end position="129"/>
    </location>
</feature>
<evidence type="ECO:0000256" key="1">
    <source>
        <dbReference type="SAM" id="Phobius"/>
    </source>
</evidence>
<dbReference type="PANTHER" id="PTHR45138">
    <property type="entry name" value="REGULATORY COMPONENTS OF SENSORY TRANSDUCTION SYSTEM"/>
    <property type="match status" value="1"/>
</dbReference>
<dbReference type="PANTHER" id="PTHR45138:SF9">
    <property type="entry name" value="DIGUANYLATE CYCLASE DGCM-RELATED"/>
    <property type="match status" value="1"/>
</dbReference>
<keyword evidence="1" id="KW-1133">Transmembrane helix</keyword>
<feature type="transmembrane region" description="Helical" evidence="1">
    <location>
        <begin position="185"/>
        <end position="204"/>
    </location>
</feature>
<dbReference type="SUPFAM" id="SSF55073">
    <property type="entry name" value="Nucleotide cyclase"/>
    <property type="match status" value="1"/>
</dbReference>
<dbReference type="Pfam" id="PF00990">
    <property type="entry name" value="GGDEF"/>
    <property type="match status" value="1"/>
</dbReference>
<keyword evidence="1" id="KW-0812">Transmembrane</keyword>
<feature type="transmembrane region" description="Helical" evidence="1">
    <location>
        <begin position="82"/>
        <end position="99"/>
    </location>
</feature>
<accession>A0A2G3DV03</accession>
<feature type="transmembrane region" description="Helical" evidence="1">
    <location>
        <begin position="141"/>
        <end position="173"/>
    </location>
</feature>
<dbReference type="InterPro" id="IPR050469">
    <property type="entry name" value="Diguanylate_Cyclase"/>
</dbReference>
<dbReference type="InterPro" id="IPR029787">
    <property type="entry name" value="Nucleotide_cyclase"/>
</dbReference>
<feature type="transmembrane region" description="Helical" evidence="1">
    <location>
        <begin position="48"/>
        <end position="70"/>
    </location>
</feature>
<dbReference type="InterPro" id="IPR000160">
    <property type="entry name" value="GGDEF_dom"/>
</dbReference>
<keyword evidence="1" id="KW-0472">Membrane</keyword>
<reference evidence="3 4" key="1">
    <citation type="submission" date="2017-10" db="EMBL/GenBank/DDBJ databases">
        <title>Resolving the taxonomy of Roseburia spp., Eubacterium rectale and Agathobacter spp. through phylogenomic analysis.</title>
        <authorList>
            <person name="Sheridan P.O."/>
            <person name="Walker A.W."/>
            <person name="Duncan S.H."/>
            <person name="Scott K.P."/>
            <person name="Toole P.W.O."/>
            <person name="Luis P."/>
            <person name="Flint H.J."/>
        </authorList>
    </citation>
    <scope>NUCLEOTIDE SEQUENCE [LARGE SCALE GENOMIC DNA]</scope>
    <source>
        <strain evidence="3 4">JK626</strain>
    </source>
</reference>
<evidence type="ECO:0000313" key="4">
    <source>
        <dbReference type="Proteomes" id="UP000225889"/>
    </source>
</evidence>
<organism evidence="3 4">
    <name type="scientific">Pseudobutyrivibrio ruminis</name>
    <dbReference type="NCBI Taxonomy" id="46206"/>
    <lineage>
        <taxon>Bacteria</taxon>
        <taxon>Bacillati</taxon>
        <taxon>Bacillota</taxon>
        <taxon>Clostridia</taxon>
        <taxon>Lachnospirales</taxon>
        <taxon>Lachnospiraceae</taxon>
        <taxon>Pseudobutyrivibrio</taxon>
    </lineage>
</organism>
<protein>
    <recommendedName>
        <fullName evidence="2">GGDEF domain-containing protein</fullName>
    </recommendedName>
</protein>
<feature type="domain" description="GGDEF" evidence="2">
    <location>
        <begin position="251"/>
        <end position="379"/>
    </location>
</feature>